<evidence type="ECO:0000256" key="8">
    <source>
        <dbReference type="ARBA" id="ARBA00023015"/>
    </source>
</evidence>
<name>A0A386ASJ0_9PAPI</name>
<organism evidence="16">
    <name type="scientific">Human papillomavirus</name>
    <dbReference type="NCBI Taxonomy" id="10566"/>
    <lineage>
        <taxon>Viruses</taxon>
        <taxon>Monodnaviria</taxon>
        <taxon>Shotokuvirae</taxon>
        <taxon>Cossaviricota</taxon>
        <taxon>Papovaviricetes</taxon>
        <taxon>Zurhausenvirales</taxon>
        <taxon>Papillomaviridae</taxon>
    </lineage>
</organism>
<keyword evidence="11 12" id="KW-0804">Transcription</keyword>
<dbReference type="GO" id="GO:0003677">
    <property type="term" value="F:DNA binding"/>
    <property type="evidence" value="ECO:0007669"/>
    <property type="project" value="UniProtKB-UniRule"/>
</dbReference>
<reference evidence="16" key="1">
    <citation type="journal article" date="2018" name="Nat. Med.">
        <title>Expanded skin virome in DOCK8-deficient patients.</title>
        <authorList>
            <consortium name="NISC Comparative Sequencing Program"/>
            <person name="Tirosh O."/>
            <person name="Conlan S."/>
            <person name="Deming C."/>
            <person name="Lee-Lin S.Q."/>
            <person name="Huang X."/>
            <person name="Su H.C."/>
            <person name="Freeman A.F."/>
            <person name="Segre J.A."/>
            <person name="Kong H.H."/>
        </authorList>
    </citation>
    <scope>NUCLEOTIDE SEQUENCE</scope>
    <source>
        <strain evidence="16">HPV-mSK_006</strain>
    </source>
</reference>
<protein>
    <recommendedName>
        <fullName evidence="12">Regulatory protein E2</fullName>
    </recommendedName>
</protein>
<keyword evidence="10 12" id="KW-0010">Activator</keyword>
<feature type="domain" description="Papillomavirus E2 C-terminal" evidence="15">
    <location>
        <begin position="328"/>
        <end position="405"/>
    </location>
</feature>
<dbReference type="InterPro" id="IPR042503">
    <property type="entry name" value="Regulatory_protein_E2_N_1"/>
</dbReference>
<dbReference type="GO" id="GO:0006275">
    <property type="term" value="P:regulation of DNA replication"/>
    <property type="evidence" value="ECO:0007669"/>
    <property type="project" value="UniProtKB-UniRule"/>
</dbReference>
<comment type="similarity">
    <text evidence="12">Belongs to the papillomaviridae E2 protein family.</text>
</comment>
<dbReference type="Gene3D" id="1.10.287.30">
    <property type="entry name" value="E2 (early) protein, N terminal domain, subdomain 1"/>
    <property type="match status" value="1"/>
</dbReference>
<keyword evidence="5 12" id="KW-0597">Phosphoprotein</keyword>
<dbReference type="GO" id="GO:0000166">
    <property type="term" value="F:nucleotide binding"/>
    <property type="evidence" value="ECO:0007669"/>
    <property type="project" value="UniProtKB-UniRule"/>
</dbReference>
<comment type="similarity">
    <text evidence="2">Belongs to the papillomaviridae E8^E2C protein family.</text>
</comment>
<evidence type="ECO:0000256" key="6">
    <source>
        <dbReference type="ARBA" id="ARBA00022562"/>
    </source>
</evidence>
<evidence type="ECO:0000256" key="4">
    <source>
        <dbReference type="ARBA" id="ARBA00022518"/>
    </source>
</evidence>
<dbReference type="InterPro" id="IPR000427">
    <property type="entry name" value="Papillomavirus_E2_C"/>
</dbReference>
<keyword evidence="6 12" id="KW-1048">Host nucleus</keyword>
<dbReference type="InterPro" id="IPR042504">
    <property type="entry name" value="Regulatory_protein_E2_N_2"/>
</dbReference>
<dbReference type="SUPFAM" id="SSF54957">
    <property type="entry name" value="Viral DNA-binding domain"/>
    <property type="match status" value="1"/>
</dbReference>
<dbReference type="InterPro" id="IPR012677">
    <property type="entry name" value="Nucleotide-bd_a/b_plait_sf"/>
</dbReference>
<keyword evidence="7 12" id="KW-0235">DNA replication</keyword>
<feature type="compositionally biased region" description="Basic and acidic residues" evidence="13">
    <location>
        <begin position="227"/>
        <end position="237"/>
    </location>
</feature>
<keyword evidence="12" id="KW-1017">Isopeptide bond</keyword>
<dbReference type="HAMAP" id="MF_04001">
    <property type="entry name" value="PPV_E2"/>
    <property type="match status" value="1"/>
</dbReference>
<dbReference type="Gene3D" id="2.170.200.10">
    <property type="entry name" value="Papillomavirus E2 early protein domain"/>
    <property type="match status" value="1"/>
</dbReference>
<evidence type="ECO:0000256" key="3">
    <source>
        <dbReference type="ARBA" id="ARBA00022491"/>
    </source>
</evidence>
<dbReference type="InterPro" id="IPR035975">
    <property type="entry name" value="E2/EBNA1_C_sf"/>
</dbReference>
<comment type="PTM">
    <text evidence="12">Sumoylation plays a regulatory role in E2 transcriptional activity.</text>
</comment>
<evidence type="ECO:0000256" key="5">
    <source>
        <dbReference type="ARBA" id="ARBA00022553"/>
    </source>
</evidence>
<evidence type="ECO:0000256" key="7">
    <source>
        <dbReference type="ARBA" id="ARBA00022705"/>
    </source>
</evidence>
<evidence type="ECO:0000256" key="1">
    <source>
        <dbReference type="ARBA" id="ARBA00004147"/>
    </source>
</evidence>
<dbReference type="GO" id="GO:0006260">
    <property type="term" value="P:DNA replication"/>
    <property type="evidence" value="ECO:0007669"/>
    <property type="project" value="UniProtKB-KW"/>
</dbReference>
<dbReference type="InterPro" id="IPR036050">
    <property type="entry name" value="Regulatory_protein_E2_N"/>
</dbReference>
<keyword evidence="3 12" id="KW-0678">Repressor</keyword>
<evidence type="ECO:0000313" key="16">
    <source>
        <dbReference type="EMBL" id="AYC54507.1"/>
    </source>
</evidence>
<comment type="PTM">
    <text evidence="12">Phosphorylated.</text>
</comment>
<feature type="domain" description="Papillomavirus E2 N-terminal" evidence="14">
    <location>
        <begin position="1"/>
        <end position="197"/>
    </location>
</feature>
<sequence length="408" mass="47228">MESLNERFDALQENLLQLYEAGSDNIDDQILYWDILRQENVLLHYARKKGISRLGLQHVPTLAVSEQKAKQAILMSLQLKSLKNSPFGAERWTMQDTSFEIYNAPPQNTFKKGSFTVDVYYDGDQDNYYPYPAWTHIYYQNGDNIWHKVQGDADYEGLFYVTHDKEKVYYVTFHKDAARFSRTGTWTVKYKNREISSTSVTSTSGTVDATGYPEPQQSSRSSPNTVGEKKERRRQRESSSSPTRRTRSRTSQSDRDTRDPSKTSPGDRVWRRRQRREREQAARRRERRITTGSSYPSPDEVGRGHRLVEGQNLSRLRRLQEEARDPYVLLLKGPANTLKCYRNRCKGKYSSLFLSISTVFSWVGDGVERLGVPRMLIAFKSSTQRQLFLKSVVLPKGTQYSYGNLDSL</sequence>
<feature type="compositionally biased region" description="Low complexity" evidence="13">
    <location>
        <begin position="197"/>
        <end position="211"/>
    </location>
</feature>
<keyword evidence="9 12" id="KW-0238">DNA-binding</keyword>
<evidence type="ECO:0000256" key="11">
    <source>
        <dbReference type="ARBA" id="ARBA00023163"/>
    </source>
</evidence>
<dbReference type="Pfam" id="PF00508">
    <property type="entry name" value="PPV_E2_N"/>
    <property type="match status" value="1"/>
</dbReference>
<comment type="subunit">
    <text evidence="12">Binds DNA as homodimer. Interacts with protein E1; this interaction greatly increases E1 DNA-binding activity. Interacts with protein L1; this interaction enhances E2-dependent replication and transcription activation. Interacts with protein L2; this interaction inhibits E2 transcriptional activity but not DNA replication function E2. Interacts with protein E7; this interaction inhibits E7 oncogenic activity. Interacts with host TAF1; this interaction modulates E2-dependent transcriptional regulation. Interacts with host BRD4; this interaction mediates E2 transcriptional activation function. Additionally, the interaction with host BRD4 on mitotic chromosomes mediates tethering of the viral genome. Interacts with host TOPBP1; this interaction is required for optimal viral DNA replication.</text>
</comment>
<feature type="region of interest" description="DNA-binding domain" evidence="12">
    <location>
        <begin position="325"/>
        <end position="408"/>
    </location>
</feature>
<proteinExistence type="inferred from homology"/>
<evidence type="ECO:0000256" key="12">
    <source>
        <dbReference type="HAMAP-Rule" id="MF_04001"/>
    </source>
</evidence>
<dbReference type="SUPFAM" id="SSF51332">
    <property type="entry name" value="E2 regulatory, transactivation domain"/>
    <property type="match status" value="1"/>
</dbReference>
<evidence type="ECO:0000256" key="13">
    <source>
        <dbReference type="SAM" id="MobiDB-lite"/>
    </source>
</evidence>
<keyword evidence="12" id="KW-0832">Ubl conjugation</keyword>
<dbReference type="GO" id="GO:0039693">
    <property type="term" value="P:viral DNA genome replication"/>
    <property type="evidence" value="ECO:0007669"/>
    <property type="project" value="UniProtKB-UniRule"/>
</dbReference>
<evidence type="ECO:0000256" key="10">
    <source>
        <dbReference type="ARBA" id="ARBA00023159"/>
    </source>
</evidence>
<dbReference type="Pfam" id="PF00511">
    <property type="entry name" value="PPV_E2_C"/>
    <property type="match status" value="1"/>
</dbReference>
<feature type="compositionally biased region" description="Basic and acidic residues" evidence="13">
    <location>
        <begin position="252"/>
        <end position="261"/>
    </location>
</feature>
<keyword evidence="8 12" id="KW-0805">Transcription regulation</keyword>
<dbReference type="EMBL" id="MH675890">
    <property type="protein sequence ID" value="AYC54507.1"/>
    <property type="molecule type" value="Genomic_DNA"/>
</dbReference>
<feature type="region of interest" description="Disordered" evidence="13">
    <location>
        <begin position="197"/>
        <end position="308"/>
    </location>
</feature>
<comment type="caution">
    <text evidence="12">Lacks conserved residue(s) required for the propagation of feature annotation.</text>
</comment>
<dbReference type="InterPro" id="IPR001866">
    <property type="entry name" value="PPV_E2_N"/>
</dbReference>
<feature type="cross-link" description="Glycyl lysine isopeptide (Lys-Gly) (interchain with G-Cter in SUMO)" evidence="12">
    <location>
        <position position="332"/>
    </location>
</feature>
<dbReference type="GO" id="GO:0042025">
    <property type="term" value="C:host cell nucleus"/>
    <property type="evidence" value="ECO:0007669"/>
    <property type="project" value="UniProtKB-SubCell"/>
</dbReference>
<feature type="compositionally biased region" description="Polar residues" evidence="13">
    <location>
        <begin position="215"/>
        <end position="225"/>
    </location>
</feature>
<dbReference type="GO" id="GO:0003700">
    <property type="term" value="F:DNA-binding transcription factor activity"/>
    <property type="evidence" value="ECO:0007669"/>
    <property type="project" value="UniProtKB-UniRule"/>
</dbReference>
<keyword evidence="4 12" id="KW-0244">Early protein</keyword>
<evidence type="ECO:0000259" key="15">
    <source>
        <dbReference type="Pfam" id="PF00511"/>
    </source>
</evidence>
<evidence type="ECO:0000256" key="2">
    <source>
        <dbReference type="ARBA" id="ARBA00007794"/>
    </source>
</evidence>
<dbReference type="InterPro" id="IPR033668">
    <property type="entry name" value="Reg_prot_E2"/>
</dbReference>
<dbReference type="Gene3D" id="3.30.70.330">
    <property type="match status" value="1"/>
</dbReference>
<dbReference type="GO" id="GO:0006351">
    <property type="term" value="P:DNA-templated transcription"/>
    <property type="evidence" value="ECO:0007669"/>
    <property type="project" value="UniProtKB-UniRule"/>
</dbReference>
<comment type="subcellular location">
    <subcellularLocation>
        <location evidence="1 12">Host nucleus</location>
    </subcellularLocation>
</comment>
<evidence type="ECO:0000259" key="14">
    <source>
        <dbReference type="Pfam" id="PF00508"/>
    </source>
</evidence>
<evidence type="ECO:0000256" key="9">
    <source>
        <dbReference type="ARBA" id="ARBA00023125"/>
    </source>
</evidence>
<accession>A0A386ASJ0</accession>
<gene>
    <name evidence="12" type="primary">E2</name>
</gene>
<comment type="function">
    <text evidence="12">Plays a role in the initiation of viral DNA replication. A dimer of E2 interacts with a dimer of E1 in order to improve specificity of E1 DNA binding activity. Once the complex recognizes and binds DNA at specific sites, the E2 dimer is removed from DNA. E2 also regulates viral transcription through binding to the E2RE response element (5'-ACCNNNNNNGGT-3') present in multiple copies in the regulatory regions of the viral genome. Activates or represses transcription depending on E2RE's position with regards to proximal promoter elements including the TATA-box. Repression occurs by sterically hindering the assembly of the transcription initiation complex.</text>
</comment>